<comment type="caution">
    <text evidence="4">The sequence shown here is derived from an EMBL/GenBank/DDBJ whole genome shotgun (WGS) entry which is preliminary data.</text>
</comment>
<gene>
    <name evidence="4" type="ORF">DASB73_037960</name>
</gene>
<dbReference type="AlphaFoldDB" id="A0AAV5RMY7"/>
<proteinExistence type="predicted"/>
<dbReference type="SMART" id="SM00355">
    <property type="entry name" value="ZnF_C2H2"/>
    <property type="match status" value="3"/>
</dbReference>
<keyword evidence="1" id="KW-0479">Metal-binding</keyword>
<feature type="region of interest" description="Disordered" evidence="2">
    <location>
        <begin position="263"/>
        <end position="305"/>
    </location>
</feature>
<sequence>MLQSPFQSPMCSPHGTISHFTKAYSPYDCSFGSTGSYKNIPFSPTYTLRDSSSTLPVSIDSVHDPSLGTLPTNNFEHFSSGASDEDLEDFVNTTLKEVNTRSFSYPDLRLENQRGLIGLGITFSSTEKYISSSSPKPLPSISPPKLPKSNNIKHNDHLKLVLQTSDDGRANLVAVPVHSEPEYVSMHEIMYKNEKTPIRSGFKNMSPSDQNVTPRWEQILDEERSLLEAPLLGLETPERVYLSKLTASSPHCTNGLFDMPKSPFSETLDNSDDSGTTNCSSPTISLKGEDQEMEDLKRSDSPPSAKIVEDRNEGTINKTVGGMFEIHEQHIQDMEGLISESEINETDNQGSFTSDPENINSNNFSFKKPNPKVMNSRQPLTSIINFSRTQHIYGPRKRTFRESTPMNTIDPRIKKARQSQSSQAQSQSSFSSTSHMPIVLENDQLSAILRGELRNDNRQMIFLKDEAQLALLMDTQYSKYCAHFTGQELYDVRCLETNIVNMYNNRAALIKGNSGFEHIKIRGFLRCGRGCPHVFNSAIELATHCDEDHNCIYRPWKCSKNDCYYSVLGFHSRSEVKRHCSSTHGLTQYRCLLCTKMYARSDALLRHCRHAHLRSPN</sequence>
<dbReference type="Proteomes" id="UP001362899">
    <property type="component" value="Unassembled WGS sequence"/>
</dbReference>
<feature type="compositionally biased region" description="Polar residues" evidence="2">
    <location>
        <begin position="264"/>
        <end position="284"/>
    </location>
</feature>
<protein>
    <recommendedName>
        <fullName evidence="3">C2H2-type domain-containing protein</fullName>
    </recommendedName>
</protein>
<feature type="compositionally biased region" description="Low complexity" evidence="2">
    <location>
        <begin position="418"/>
        <end position="434"/>
    </location>
</feature>
<feature type="region of interest" description="Disordered" evidence="2">
    <location>
        <begin position="413"/>
        <end position="435"/>
    </location>
</feature>
<keyword evidence="1" id="KW-0862">Zinc</keyword>
<feature type="compositionally biased region" description="Basic and acidic residues" evidence="2">
    <location>
        <begin position="287"/>
        <end position="300"/>
    </location>
</feature>
<evidence type="ECO:0000256" key="1">
    <source>
        <dbReference type="PROSITE-ProRule" id="PRU00042"/>
    </source>
</evidence>
<dbReference type="PROSITE" id="PS00028">
    <property type="entry name" value="ZINC_FINGER_C2H2_1"/>
    <property type="match status" value="1"/>
</dbReference>
<keyword evidence="1" id="KW-0863">Zinc-finger</keyword>
<reference evidence="4 5" key="1">
    <citation type="journal article" date="2023" name="Elife">
        <title>Identification of key yeast species and microbe-microbe interactions impacting larval growth of Drosophila in the wild.</title>
        <authorList>
            <person name="Mure A."/>
            <person name="Sugiura Y."/>
            <person name="Maeda R."/>
            <person name="Honda K."/>
            <person name="Sakurai N."/>
            <person name="Takahashi Y."/>
            <person name="Watada M."/>
            <person name="Katoh T."/>
            <person name="Gotoh A."/>
            <person name="Gotoh Y."/>
            <person name="Taniguchi I."/>
            <person name="Nakamura K."/>
            <person name="Hayashi T."/>
            <person name="Katayama T."/>
            <person name="Uemura T."/>
            <person name="Hattori Y."/>
        </authorList>
    </citation>
    <scope>NUCLEOTIDE SEQUENCE [LARGE SCALE GENOMIC DNA]</scope>
    <source>
        <strain evidence="4 5">SB-73</strain>
    </source>
</reference>
<evidence type="ECO:0000259" key="3">
    <source>
        <dbReference type="PROSITE" id="PS50157"/>
    </source>
</evidence>
<dbReference type="GO" id="GO:0008270">
    <property type="term" value="F:zinc ion binding"/>
    <property type="evidence" value="ECO:0007669"/>
    <property type="project" value="UniProtKB-KW"/>
</dbReference>
<evidence type="ECO:0000256" key="2">
    <source>
        <dbReference type="SAM" id="MobiDB-lite"/>
    </source>
</evidence>
<evidence type="ECO:0000313" key="5">
    <source>
        <dbReference type="Proteomes" id="UP001362899"/>
    </source>
</evidence>
<dbReference type="InterPro" id="IPR013087">
    <property type="entry name" value="Znf_C2H2_type"/>
</dbReference>
<feature type="domain" description="C2H2-type" evidence="3">
    <location>
        <begin position="589"/>
        <end position="617"/>
    </location>
</feature>
<evidence type="ECO:0000313" key="4">
    <source>
        <dbReference type="EMBL" id="GMM52833.1"/>
    </source>
</evidence>
<dbReference type="PROSITE" id="PS50157">
    <property type="entry name" value="ZINC_FINGER_C2H2_2"/>
    <property type="match status" value="1"/>
</dbReference>
<dbReference type="EMBL" id="BTGC01000008">
    <property type="protein sequence ID" value="GMM52833.1"/>
    <property type="molecule type" value="Genomic_DNA"/>
</dbReference>
<accession>A0AAV5RMY7</accession>
<keyword evidence="5" id="KW-1185">Reference proteome</keyword>
<organism evidence="4 5">
    <name type="scientific">Starmerella bacillaris</name>
    <name type="common">Yeast</name>
    <name type="synonym">Candida zemplinina</name>
    <dbReference type="NCBI Taxonomy" id="1247836"/>
    <lineage>
        <taxon>Eukaryota</taxon>
        <taxon>Fungi</taxon>
        <taxon>Dikarya</taxon>
        <taxon>Ascomycota</taxon>
        <taxon>Saccharomycotina</taxon>
        <taxon>Dipodascomycetes</taxon>
        <taxon>Dipodascales</taxon>
        <taxon>Trichomonascaceae</taxon>
        <taxon>Starmerella</taxon>
    </lineage>
</organism>
<name>A0AAV5RMY7_STABA</name>